<dbReference type="Proteomes" id="UP000002362">
    <property type="component" value="Chromosome"/>
</dbReference>
<name>D5T4H4_LEUKI</name>
<dbReference type="STRING" id="762051.LKI_09530"/>
<organism evidence="1 2">
    <name type="scientific">Leuconostoc kimchii (strain IMSNU 11154 / KCTC 2386 / IH25)</name>
    <dbReference type="NCBI Taxonomy" id="762051"/>
    <lineage>
        <taxon>Bacteria</taxon>
        <taxon>Bacillati</taxon>
        <taxon>Bacillota</taxon>
        <taxon>Bacilli</taxon>
        <taxon>Lactobacillales</taxon>
        <taxon>Lactobacillaceae</taxon>
        <taxon>Leuconostoc</taxon>
    </lineage>
</organism>
<protein>
    <submittedName>
        <fullName evidence="1">Uncharacterized protein</fullName>
    </submittedName>
</protein>
<dbReference type="HOGENOM" id="CLU_2569671_0_0_9"/>
<dbReference type="PATRIC" id="fig|762051.18.peg.1916"/>
<dbReference type="KEGG" id="lki:LKI_09530"/>
<reference evidence="1 2" key="1">
    <citation type="journal article" date="2010" name="J. Bacteriol.">
        <title>Complete genome sequence analysis of Leuconostoc kimchii IMSNU 11154.</title>
        <authorList>
            <person name="Oh H.M."/>
            <person name="Cho Y.J."/>
            <person name="Kim B.K."/>
            <person name="Roe J.H."/>
            <person name="Kang S.O."/>
            <person name="Nahm B.H."/>
            <person name="Jeong G."/>
            <person name="Han H.U."/>
            <person name="Chun J."/>
        </authorList>
    </citation>
    <scope>NUCLEOTIDE SEQUENCE [LARGE SCALE GENOMIC DNA]</scope>
    <source>
        <strain evidence="2">IMSNU 11154 / KCTC 2386 / IH25</strain>
    </source>
</reference>
<accession>D5T4H4</accession>
<evidence type="ECO:0000313" key="2">
    <source>
        <dbReference type="Proteomes" id="UP000002362"/>
    </source>
</evidence>
<dbReference type="EMBL" id="CP001758">
    <property type="protein sequence ID" value="ADG41445.1"/>
    <property type="molecule type" value="Genomic_DNA"/>
</dbReference>
<gene>
    <name evidence="1" type="ordered locus">LKI_09530</name>
</gene>
<evidence type="ECO:0000313" key="1">
    <source>
        <dbReference type="EMBL" id="ADG41445.1"/>
    </source>
</evidence>
<dbReference type="RefSeq" id="WP_013104031.1">
    <property type="nucleotide sequence ID" value="NC_014136.1"/>
</dbReference>
<dbReference type="AlphaFoldDB" id="D5T4H4"/>
<sequence>MAENMIINDLERDDLEIAIWKINEAKNILNGVIGNTADTDFMAELEVATSDLDDFTEKLRSVKNKSQVMDFVEYRDRFLNN</sequence>
<proteinExistence type="predicted"/>